<dbReference type="PANTHER" id="PTHR43004">
    <property type="entry name" value="TRK SYSTEM POTASSIUM UPTAKE PROTEIN"/>
    <property type="match status" value="1"/>
</dbReference>
<dbReference type="OrthoDB" id="2690153at2759"/>
<keyword evidence="3" id="KW-0274">FAD</keyword>
<dbReference type="InterPro" id="IPR050641">
    <property type="entry name" value="RIFMO-like"/>
</dbReference>
<keyword evidence="5" id="KW-0812">Transmembrane</keyword>
<dbReference type="Pfam" id="PF01494">
    <property type="entry name" value="FAD_binding_3"/>
    <property type="match status" value="1"/>
</dbReference>
<evidence type="ECO:0000256" key="5">
    <source>
        <dbReference type="SAM" id="Phobius"/>
    </source>
</evidence>
<name>A0A4S4LX39_9AGAM</name>
<keyword evidence="5" id="KW-1133">Transmembrane helix</keyword>
<feature type="non-terminal residue" evidence="7">
    <location>
        <position position="84"/>
    </location>
</feature>
<evidence type="ECO:0000313" key="7">
    <source>
        <dbReference type="EMBL" id="THH14910.1"/>
    </source>
</evidence>
<evidence type="ECO:0000256" key="2">
    <source>
        <dbReference type="ARBA" id="ARBA00022630"/>
    </source>
</evidence>
<evidence type="ECO:0000256" key="1">
    <source>
        <dbReference type="ARBA" id="ARBA00001974"/>
    </source>
</evidence>
<dbReference type="Proteomes" id="UP000310158">
    <property type="component" value="Unassembled WGS sequence"/>
</dbReference>
<evidence type="ECO:0000256" key="3">
    <source>
        <dbReference type="ARBA" id="ARBA00022827"/>
    </source>
</evidence>
<feature type="domain" description="FAD-binding" evidence="6">
    <location>
        <begin position="7"/>
        <end position="78"/>
    </location>
</feature>
<keyword evidence="4" id="KW-0560">Oxidoreductase</keyword>
<dbReference type="Gene3D" id="3.50.50.60">
    <property type="entry name" value="FAD/NAD(P)-binding domain"/>
    <property type="match status" value="1"/>
</dbReference>
<evidence type="ECO:0000313" key="8">
    <source>
        <dbReference type="Proteomes" id="UP000310158"/>
    </source>
</evidence>
<evidence type="ECO:0000259" key="6">
    <source>
        <dbReference type="Pfam" id="PF01494"/>
    </source>
</evidence>
<reference evidence="7 8" key="1">
    <citation type="submission" date="2019-02" db="EMBL/GenBank/DDBJ databases">
        <title>Genome sequencing of the rare red list fungi Bondarzewia mesenterica.</title>
        <authorList>
            <person name="Buettner E."/>
            <person name="Kellner H."/>
        </authorList>
    </citation>
    <scope>NUCLEOTIDE SEQUENCE [LARGE SCALE GENOMIC DNA]</scope>
    <source>
        <strain evidence="7 8">DSM 108281</strain>
    </source>
</reference>
<dbReference type="PANTHER" id="PTHR43004:SF19">
    <property type="entry name" value="BINDING MONOOXYGENASE, PUTATIVE (JCVI)-RELATED"/>
    <property type="match status" value="1"/>
</dbReference>
<proteinExistence type="predicted"/>
<protein>
    <recommendedName>
        <fullName evidence="6">FAD-binding domain-containing protein</fullName>
    </recommendedName>
</protein>
<dbReference type="EMBL" id="SGPL01000241">
    <property type="protein sequence ID" value="THH14910.1"/>
    <property type="molecule type" value="Genomic_DNA"/>
</dbReference>
<sequence length="84" mass="8941">MSTPPAILIVGGGPSGLIAALTLRRNVIPIRIIDRREGFHGAIRGTSIQPRTLEVLESLGVLEDVLSISTPPYMMALHGVGKEI</sequence>
<dbReference type="InterPro" id="IPR002938">
    <property type="entry name" value="FAD-bd"/>
</dbReference>
<keyword evidence="8" id="KW-1185">Reference proteome</keyword>
<dbReference type="AlphaFoldDB" id="A0A4S4LX39"/>
<dbReference type="GO" id="GO:0016709">
    <property type="term" value="F:oxidoreductase activity, acting on paired donors, with incorporation or reduction of molecular oxygen, NAD(P)H as one donor, and incorporation of one atom of oxygen"/>
    <property type="evidence" value="ECO:0007669"/>
    <property type="project" value="UniProtKB-ARBA"/>
</dbReference>
<keyword evidence="2" id="KW-0285">Flavoprotein</keyword>
<dbReference type="InterPro" id="IPR036188">
    <property type="entry name" value="FAD/NAD-bd_sf"/>
</dbReference>
<comment type="cofactor">
    <cofactor evidence="1">
        <name>FAD</name>
        <dbReference type="ChEBI" id="CHEBI:57692"/>
    </cofactor>
</comment>
<feature type="transmembrane region" description="Helical" evidence="5">
    <location>
        <begin position="6"/>
        <end position="23"/>
    </location>
</feature>
<accession>A0A4S4LX39</accession>
<keyword evidence="5" id="KW-0472">Membrane</keyword>
<dbReference type="GO" id="GO:0071949">
    <property type="term" value="F:FAD binding"/>
    <property type="evidence" value="ECO:0007669"/>
    <property type="project" value="InterPro"/>
</dbReference>
<evidence type="ECO:0000256" key="4">
    <source>
        <dbReference type="ARBA" id="ARBA00023002"/>
    </source>
</evidence>
<gene>
    <name evidence="7" type="ORF">EW146_g5476</name>
</gene>
<comment type="caution">
    <text evidence="7">The sequence shown here is derived from an EMBL/GenBank/DDBJ whole genome shotgun (WGS) entry which is preliminary data.</text>
</comment>
<dbReference type="SUPFAM" id="SSF51905">
    <property type="entry name" value="FAD/NAD(P)-binding domain"/>
    <property type="match status" value="1"/>
</dbReference>
<organism evidence="7 8">
    <name type="scientific">Bondarzewia mesenterica</name>
    <dbReference type="NCBI Taxonomy" id="1095465"/>
    <lineage>
        <taxon>Eukaryota</taxon>
        <taxon>Fungi</taxon>
        <taxon>Dikarya</taxon>
        <taxon>Basidiomycota</taxon>
        <taxon>Agaricomycotina</taxon>
        <taxon>Agaricomycetes</taxon>
        <taxon>Russulales</taxon>
        <taxon>Bondarzewiaceae</taxon>
        <taxon>Bondarzewia</taxon>
    </lineage>
</organism>